<dbReference type="InterPro" id="IPR036603">
    <property type="entry name" value="RBP11-like"/>
</dbReference>
<dbReference type="GO" id="GO:0000428">
    <property type="term" value="C:DNA-directed RNA polymerase complex"/>
    <property type="evidence" value="ECO:0007669"/>
    <property type="project" value="UniProtKB-KW"/>
</dbReference>
<dbReference type="SMART" id="SM00662">
    <property type="entry name" value="RPOLD"/>
    <property type="match status" value="1"/>
</dbReference>
<dbReference type="Gene3D" id="3.30.1360.10">
    <property type="entry name" value="RNA polymerase, RBP11-like subunit"/>
    <property type="match status" value="1"/>
</dbReference>
<organism evidence="13 14">
    <name type="scientific">Mycoplasma todarodis</name>
    <dbReference type="NCBI Taxonomy" id="1937191"/>
    <lineage>
        <taxon>Bacteria</taxon>
        <taxon>Bacillati</taxon>
        <taxon>Mycoplasmatota</taxon>
        <taxon>Mollicutes</taxon>
        <taxon>Mycoplasmataceae</taxon>
        <taxon>Mycoplasma</taxon>
    </lineage>
</organism>
<comment type="catalytic activity">
    <reaction evidence="10 11">
        <text>RNA(n) + a ribonucleoside 5'-triphosphate = RNA(n+1) + diphosphate</text>
        <dbReference type="Rhea" id="RHEA:21248"/>
        <dbReference type="Rhea" id="RHEA-COMP:14527"/>
        <dbReference type="Rhea" id="RHEA-COMP:17342"/>
        <dbReference type="ChEBI" id="CHEBI:33019"/>
        <dbReference type="ChEBI" id="CHEBI:61557"/>
        <dbReference type="ChEBI" id="CHEBI:140395"/>
        <dbReference type="EC" id="2.7.7.6"/>
    </reaction>
</comment>
<keyword evidence="4 11" id="KW-0240">DNA-directed RNA polymerase</keyword>
<dbReference type="Pfam" id="PF01000">
    <property type="entry name" value="RNA_pol_A_bac"/>
    <property type="match status" value="1"/>
</dbReference>
<dbReference type="Gene3D" id="1.10.150.20">
    <property type="entry name" value="5' to 3' exonuclease, C-terminal subdomain"/>
    <property type="match status" value="1"/>
</dbReference>
<dbReference type="SUPFAM" id="SSF47789">
    <property type="entry name" value="C-terminal domain of RNA polymerase alpha subunit"/>
    <property type="match status" value="1"/>
</dbReference>
<dbReference type="EC" id="2.7.7.6" evidence="2 11"/>
<dbReference type="AlphaFoldDB" id="A0A4R0XJP8"/>
<evidence type="ECO:0000259" key="12">
    <source>
        <dbReference type="SMART" id="SM00662"/>
    </source>
</evidence>
<dbReference type="InterPro" id="IPR036643">
    <property type="entry name" value="RNApol_insert_sf"/>
</dbReference>
<comment type="subunit">
    <text evidence="11">Homodimer. The RNAP catalytic core consists of 2 alpha, 1 beta, 1 beta' and 1 omega subunit. When a sigma factor is associated with the core the holoenzyme is formed, which can initiate transcription.</text>
</comment>
<proteinExistence type="inferred from homology"/>
<dbReference type="SUPFAM" id="SSF56553">
    <property type="entry name" value="Insert subdomain of RNA polymerase alpha subunit"/>
    <property type="match status" value="1"/>
</dbReference>
<dbReference type="GO" id="GO:0006351">
    <property type="term" value="P:DNA-templated transcription"/>
    <property type="evidence" value="ECO:0007669"/>
    <property type="project" value="UniProtKB-UniRule"/>
</dbReference>
<reference evidence="13 14" key="1">
    <citation type="submission" date="2018-02" db="EMBL/GenBank/DDBJ databases">
        <title>Mycoplasma marinum and Mycoplasma todarodis sp. nov., moderately halophilic and psychrotolerant mycoplasmas isolated from cephalopods.</title>
        <authorList>
            <person name="Viver T."/>
        </authorList>
    </citation>
    <scope>NUCLEOTIDE SEQUENCE [LARGE SCALE GENOMIC DNA]</scope>
    <source>
        <strain evidence="13 14">5H</strain>
    </source>
</reference>
<dbReference type="GO" id="GO:0005737">
    <property type="term" value="C:cytoplasm"/>
    <property type="evidence" value="ECO:0007669"/>
    <property type="project" value="UniProtKB-ARBA"/>
</dbReference>
<dbReference type="EMBL" id="PSZP01000020">
    <property type="protein sequence ID" value="TCG10853.1"/>
    <property type="molecule type" value="Genomic_DNA"/>
</dbReference>
<evidence type="ECO:0000256" key="2">
    <source>
        <dbReference type="ARBA" id="ARBA00012418"/>
    </source>
</evidence>
<evidence type="ECO:0000256" key="11">
    <source>
        <dbReference type="HAMAP-Rule" id="MF_00059"/>
    </source>
</evidence>
<dbReference type="Pfam" id="PF03118">
    <property type="entry name" value="RNA_pol_A_CTD"/>
    <property type="match status" value="1"/>
</dbReference>
<dbReference type="Gene3D" id="2.170.120.12">
    <property type="entry name" value="DNA-directed RNA polymerase, insert domain"/>
    <property type="match status" value="1"/>
</dbReference>
<dbReference type="OrthoDB" id="9805706at2"/>
<dbReference type="InterPro" id="IPR011263">
    <property type="entry name" value="DNA-dir_RNA_pol_RpoA/D/Rpb3"/>
</dbReference>
<dbReference type="GO" id="GO:0003899">
    <property type="term" value="F:DNA-directed RNA polymerase activity"/>
    <property type="evidence" value="ECO:0007669"/>
    <property type="project" value="UniProtKB-UniRule"/>
</dbReference>
<dbReference type="GO" id="GO:0046983">
    <property type="term" value="F:protein dimerization activity"/>
    <property type="evidence" value="ECO:0007669"/>
    <property type="project" value="InterPro"/>
</dbReference>
<evidence type="ECO:0000256" key="5">
    <source>
        <dbReference type="ARBA" id="ARBA00022679"/>
    </source>
</evidence>
<keyword evidence="7 11" id="KW-0804">Transcription</keyword>
<keyword evidence="5 11" id="KW-0808">Transferase</keyword>
<evidence type="ECO:0000256" key="10">
    <source>
        <dbReference type="ARBA" id="ARBA00048552"/>
    </source>
</evidence>
<dbReference type="HAMAP" id="MF_00059">
    <property type="entry name" value="RNApol_bact_RpoA"/>
    <property type="match status" value="1"/>
</dbReference>
<evidence type="ECO:0000256" key="9">
    <source>
        <dbReference type="ARBA" id="ARBA00033070"/>
    </source>
</evidence>
<dbReference type="NCBIfam" id="NF003519">
    <property type="entry name" value="PRK05182.2-5"/>
    <property type="match status" value="1"/>
</dbReference>
<gene>
    <name evidence="11" type="primary">rpoA</name>
    <name evidence="13" type="ORF">C4B25_02870</name>
</gene>
<dbReference type="CDD" id="cd06928">
    <property type="entry name" value="RNAP_alpha_NTD"/>
    <property type="match status" value="1"/>
</dbReference>
<evidence type="ECO:0000256" key="3">
    <source>
        <dbReference type="ARBA" id="ARBA00015972"/>
    </source>
</evidence>
<evidence type="ECO:0000313" key="13">
    <source>
        <dbReference type="EMBL" id="TCG10853.1"/>
    </source>
</evidence>
<evidence type="ECO:0000256" key="4">
    <source>
        <dbReference type="ARBA" id="ARBA00022478"/>
    </source>
</evidence>
<dbReference type="RefSeq" id="WP_131613550.1">
    <property type="nucleotide sequence ID" value="NZ_PSZP01000020.1"/>
</dbReference>
<feature type="domain" description="DNA-directed RNA polymerase RpoA/D/Rpb3-type" evidence="12">
    <location>
        <begin position="21"/>
        <end position="243"/>
    </location>
</feature>
<protein>
    <recommendedName>
        <fullName evidence="3 11">DNA-directed RNA polymerase subunit alpha</fullName>
        <shortName evidence="11">RNAP subunit alpha</shortName>
        <ecNumber evidence="2 11">2.7.7.6</ecNumber>
    </recommendedName>
    <alternativeName>
        <fullName evidence="9 11">RNA polymerase subunit alpha</fullName>
    </alternativeName>
    <alternativeName>
        <fullName evidence="8 11">Transcriptase subunit alpha</fullName>
    </alternativeName>
</protein>
<accession>A0A4R0XJP8</accession>
<comment type="similarity">
    <text evidence="1 11">Belongs to the RNA polymerase alpha chain family.</text>
</comment>
<comment type="function">
    <text evidence="11">DNA-dependent RNA polymerase catalyzes the transcription of DNA into RNA using the four ribonucleoside triphosphates as substrates.</text>
</comment>
<dbReference type="Proteomes" id="UP000291072">
    <property type="component" value="Unassembled WGS sequence"/>
</dbReference>
<keyword evidence="6 11" id="KW-0548">Nucleotidyltransferase</keyword>
<name>A0A4R0XJP8_9MOLU</name>
<dbReference type="InterPro" id="IPR011260">
    <property type="entry name" value="RNAP_asu_C"/>
</dbReference>
<dbReference type="GO" id="GO:0003677">
    <property type="term" value="F:DNA binding"/>
    <property type="evidence" value="ECO:0007669"/>
    <property type="project" value="UniProtKB-UniRule"/>
</dbReference>
<keyword evidence="14" id="KW-1185">Reference proteome</keyword>
<evidence type="ECO:0000256" key="8">
    <source>
        <dbReference type="ARBA" id="ARBA00032524"/>
    </source>
</evidence>
<evidence type="ECO:0000256" key="1">
    <source>
        <dbReference type="ARBA" id="ARBA00007123"/>
    </source>
</evidence>
<comment type="domain">
    <text evidence="11">The N-terminal domain is essential for RNAP assembly and basal transcription, whereas the C-terminal domain is involved in interaction with transcriptional regulators and with upstream promoter elements.</text>
</comment>
<sequence length="331" mass="36511">MEKFMKLAYSEIKKQRISEYETAFTIQPLERGFANTLGNAIRRVLLSSVTGVAPFATKIAGVSHEFQTLANVEEDVVQLILNLKELKFTYNPEIIKDEEIYTISIKSPKGEVTAADLILPVGMEIVDPTQHIATVSKAKALELELFVRSGRGFVGFDKNKDFVKSVSTQIETKLASGNIIAIDSDFSPIKQVAYETKELNSSAPIIQEALEFKIKTNGSVEAKDALAQAANILMSHLAIMQDISNLDAEEVFEEAKKAEENSKSLSLSISSLDLSVRSYNSLKRAGYNKVADISNLTLSELENIKNLGKKSVSEIIEKLETHGITFKEGDE</sequence>
<dbReference type="NCBIfam" id="TIGR02027">
    <property type="entry name" value="rpoA"/>
    <property type="match status" value="1"/>
</dbReference>
<evidence type="ECO:0000256" key="7">
    <source>
        <dbReference type="ARBA" id="ARBA00023163"/>
    </source>
</evidence>
<dbReference type="SUPFAM" id="SSF55257">
    <property type="entry name" value="RBP11-like subunits of RNA polymerase"/>
    <property type="match status" value="1"/>
</dbReference>
<dbReference type="Pfam" id="PF01193">
    <property type="entry name" value="RNA_pol_L"/>
    <property type="match status" value="1"/>
</dbReference>
<evidence type="ECO:0000313" key="14">
    <source>
        <dbReference type="Proteomes" id="UP000291072"/>
    </source>
</evidence>
<comment type="caution">
    <text evidence="13">The sequence shown here is derived from an EMBL/GenBank/DDBJ whole genome shotgun (WGS) entry which is preliminary data.</text>
</comment>
<evidence type="ECO:0000256" key="6">
    <source>
        <dbReference type="ARBA" id="ARBA00022695"/>
    </source>
</evidence>
<dbReference type="InterPro" id="IPR011262">
    <property type="entry name" value="DNA-dir_RNA_pol_insert"/>
</dbReference>
<feature type="region of interest" description="Alpha N-terminal domain (alpha-NTD)" evidence="11">
    <location>
        <begin position="1"/>
        <end position="247"/>
    </location>
</feature>
<feature type="region of interest" description="Alpha C-terminal domain (alpha-CTD)" evidence="11">
    <location>
        <begin position="261"/>
        <end position="331"/>
    </location>
</feature>
<dbReference type="InterPro" id="IPR011773">
    <property type="entry name" value="DNA-dir_RpoA"/>
</dbReference>